<feature type="compositionally biased region" description="Basic and acidic residues" evidence="6">
    <location>
        <begin position="435"/>
        <end position="461"/>
    </location>
</feature>
<keyword evidence="2" id="KW-0805">Transcription regulation</keyword>
<dbReference type="InterPro" id="IPR013324">
    <property type="entry name" value="RNA_pol_sigma_r3/r4-like"/>
</dbReference>
<dbReference type="InterPro" id="IPR013249">
    <property type="entry name" value="RNA_pol_sigma70_r4_t2"/>
</dbReference>
<organism evidence="9 10">
    <name type="scientific">Svornostia abyssi</name>
    <dbReference type="NCBI Taxonomy" id="2898438"/>
    <lineage>
        <taxon>Bacteria</taxon>
        <taxon>Bacillati</taxon>
        <taxon>Actinomycetota</taxon>
        <taxon>Thermoleophilia</taxon>
        <taxon>Solirubrobacterales</taxon>
        <taxon>Baekduiaceae</taxon>
        <taxon>Svornostia</taxon>
    </lineage>
</organism>
<dbReference type="NCBIfam" id="TIGR02937">
    <property type="entry name" value="sigma70-ECF"/>
    <property type="match status" value="1"/>
</dbReference>
<dbReference type="InterPro" id="IPR039425">
    <property type="entry name" value="RNA_pol_sigma-70-like"/>
</dbReference>
<evidence type="ECO:0000313" key="10">
    <source>
        <dbReference type="Proteomes" id="UP001058860"/>
    </source>
</evidence>
<dbReference type="Pfam" id="PF04542">
    <property type="entry name" value="Sigma70_r2"/>
    <property type="match status" value="1"/>
</dbReference>
<feature type="region of interest" description="Disordered" evidence="6">
    <location>
        <begin position="336"/>
        <end position="528"/>
    </location>
</feature>
<dbReference type="SUPFAM" id="SSF88946">
    <property type="entry name" value="Sigma2 domain of RNA polymerase sigma factors"/>
    <property type="match status" value="1"/>
</dbReference>
<keyword evidence="5" id="KW-0804">Transcription</keyword>
<keyword evidence="4" id="KW-0238">DNA-binding</keyword>
<feature type="compositionally biased region" description="Basic and acidic residues" evidence="6">
    <location>
        <begin position="407"/>
        <end position="425"/>
    </location>
</feature>
<evidence type="ECO:0000259" key="8">
    <source>
        <dbReference type="Pfam" id="PF08281"/>
    </source>
</evidence>
<dbReference type="InterPro" id="IPR014284">
    <property type="entry name" value="RNA_pol_sigma-70_dom"/>
</dbReference>
<dbReference type="InterPro" id="IPR036388">
    <property type="entry name" value="WH-like_DNA-bd_sf"/>
</dbReference>
<dbReference type="InterPro" id="IPR013325">
    <property type="entry name" value="RNA_pol_sigma_r2"/>
</dbReference>
<dbReference type="Pfam" id="PF08281">
    <property type="entry name" value="Sigma70_r4_2"/>
    <property type="match status" value="1"/>
</dbReference>
<keyword evidence="10" id="KW-1185">Reference proteome</keyword>
<feature type="domain" description="RNA polymerase sigma factor 70 region 4 type 2" evidence="8">
    <location>
        <begin position="119"/>
        <end position="165"/>
    </location>
</feature>
<dbReference type="PANTHER" id="PTHR43133:SF8">
    <property type="entry name" value="RNA POLYMERASE SIGMA FACTOR HI_1459-RELATED"/>
    <property type="match status" value="1"/>
</dbReference>
<evidence type="ECO:0000313" key="9">
    <source>
        <dbReference type="EMBL" id="UUY01754.1"/>
    </source>
</evidence>
<dbReference type="PANTHER" id="PTHR43133">
    <property type="entry name" value="RNA POLYMERASE ECF-TYPE SIGMA FACTO"/>
    <property type="match status" value="1"/>
</dbReference>
<comment type="similarity">
    <text evidence="1">Belongs to the sigma-70 factor family. ECF subfamily.</text>
</comment>
<dbReference type="Gene3D" id="1.10.10.10">
    <property type="entry name" value="Winged helix-like DNA-binding domain superfamily/Winged helix DNA-binding domain"/>
    <property type="match status" value="1"/>
</dbReference>
<gene>
    <name evidence="9" type="ORF">LRS13_13580</name>
</gene>
<reference evidence="10" key="1">
    <citation type="submission" date="2021-11" db="EMBL/GenBank/DDBJ databases">
        <title>Cultivation dependent microbiological survey of springs from the worlds oldest radium mine currently devoted to the extraction of radon-saturated water.</title>
        <authorList>
            <person name="Kapinusova G."/>
            <person name="Smrhova T."/>
            <person name="Strejcek M."/>
            <person name="Suman J."/>
            <person name="Jani K."/>
            <person name="Pajer P."/>
            <person name="Uhlik O."/>
        </authorList>
    </citation>
    <scope>NUCLEOTIDE SEQUENCE [LARGE SCALE GENOMIC DNA]</scope>
    <source>
        <strain evidence="10">J379</strain>
    </source>
</reference>
<name>A0ABY5PAQ0_9ACTN</name>
<feature type="compositionally biased region" description="Low complexity" evidence="6">
    <location>
        <begin position="391"/>
        <end position="406"/>
    </location>
</feature>
<evidence type="ECO:0000256" key="5">
    <source>
        <dbReference type="ARBA" id="ARBA00023163"/>
    </source>
</evidence>
<proteinExistence type="inferred from homology"/>
<feature type="compositionally biased region" description="Pro residues" evidence="6">
    <location>
        <begin position="371"/>
        <end position="382"/>
    </location>
</feature>
<evidence type="ECO:0000256" key="6">
    <source>
        <dbReference type="SAM" id="MobiDB-lite"/>
    </source>
</evidence>
<feature type="domain" description="RNA polymerase sigma-70 region 2" evidence="7">
    <location>
        <begin position="19"/>
        <end position="85"/>
    </location>
</feature>
<dbReference type="Proteomes" id="UP001058860">
    <property type="component" value="Chromosome"/>
</dbReference>
<feature type="compositionally biased region" description="Basic and acidic residues" evidence="6">
    <location>
        <begin position="491"/>
        <end position="528"/>
    </location>
</feature>
<evidence type="ECO:0000256" key="1">
    <source>
        <dbReference type="ARBA" id="ARBA00010641"/>
    </source>
</evidence>
<keyword evidence="3" id="KW-0731">Sigma factor</keyword>
<dbReference type="CDD" id="cd06171">
    <property type="entry name" value="Sigma70_r4"/>
    <property type="match status" value="1"/>
</dbReference>
<evidence type="ECO:0000256" key="4">
    <source>
        <dbReference type="ARBA" id="ARBA00023125"/>
    </source>
</evidence>
<accession>A0ABY5PAQ0</accession>
<evidence type="ECO:0000256" key="2">
    <source>
        <dbReference type="ARBA" id="ARBA00023015"/>
    </source>
</evidence>
<protein>
    <submittedName>
        <fullName evidence="9">Sigma-70 family RNA polymerase sigma factor</fullName>
    </submittedName>
</protein>
<feature type="compositionally biased region" description="Low complexity" evidence="6">
    <location>
        <begin position="336"/>
        <end position="351"/>
    </location>
</feature>
<dbReference type="Gene3D" id="1.10.1740.10">
    <property type="match status" value="1"/>
</dbReference>
<evidence type="ECO:0000256" key="3">
    <source>
        <dbReference type="ARBA" id="ARBA00023082"/>
    </source>
</evidence>
<sequence>MSRIRSADARVAEQAFAELFEAHHRGLLAFCRQIVRSREDAEDAVQHTFAAAHRTLRADDRPMQLRAWLYTVARHRCLSILRQRRDTVDVDDVDLDAGPLHAGAHAELRGDLQAMVADIRRLPEAQRSALVLFELGDHSHGEIAEVLGVKKEKVKALVFQARESLMQHREARNADCRQMRERLAAARGPALRTRDLRLHLEHCAGCRAYRTEVEQQRAALALVLPVVPSLGLKDAVLTAAATSAPAAVGAGASVGGVAATFKVLAAKVLIATAAVGGATYTVAASAPAGDDRPAVPRVEGRAAAAVMSGVTGTDARLTSVPPGVASAATVARSAGGSLPAASSATPAASSGDVPATAGNPETAPTAARATAPPPARAASPPPGRRDRRADAPSQSARSRLAAAISARVDERPRQRTGKADGDAGRRPGVGTPERVAAREERRTERRDARTETRPPRDDRMPRPALDPATATSPAVAEMPSPPRDAAPTEDGPARAEDGPGRAEDGPLAERRDGDGIAPRDDRAVRSRG</sequence>
<dbReference type="SUPFAM" id="SSF88659">
    <property type="entry name" value="Sigma3 and sigma4 domains of RNA polymerase sigma factors"/>
    <property type="match status" value="1"/>
</dbReference>
<dbReference type="RefSeq" id="WP_353862303.1">
    <property type="nucleotide sequence ID" value="NZ_CP088295.1"/>
</dbReference>
<evidence type="ECO:0000259" key="7">
    <source>
        <dbReference type="Pfam" id="PF04542"/>
    </source>
</evidence>
<dbReference type="EMBL" id="CP088295">
    <property type="protein sequence ID" value="UUY01754.1"/>
    <property type="molecule type" value="Genomic_DNA"/>
</dbReference>
<dbReference type="InterPro" id="IPR007627">
    <property type="entry name" value="RNA_pol_sigma70_r2"/>
</dbReference>